<feature type="non-terminal residue" evidence="3">
    <location>
        <position position="1"/>
    </location>
</feature>
<dbReference type="InterPro" id="IPR017853">
    <property type="entry name" value="GH"/>
</dbReference>
<evidence type="ECO:0000259" key="2">
    <source>
        <dbReference type="SMART" id="SM00813"/>
    </source>
</evidence>
<proteinExistence type="predicted"/>
<sequence>PAEWMFANTNMYDSYPRDALVYAGEYATHIQAEGAGKFNAPESNTWESALAEAAFMTGMERNADVVVMRSYAPLLARLGYTQWSPDLIWFDGASVYGTPNYYVQMTYALLTGEVSYKTDTDVKDTYVSATSSGDLTYVKVVNAGEETLTAQVEGDFDFGELLRIVRMEGALSDVNSMAEKEKVAPFEVAPTAPRTVEIPPRSFQVLVFRK</sequence>
<dbReference type="AlphaFoldDB" id="A0A9D2DWV9"/>
<dbReference type="SMART" id="SM00813">
    <property type="entry name" value="Alpha-L-AF_C"/>
    <property type="match status" value="1"/>
</dbReference>
<comment type="caution">
    <text evidence="3">The sequence shown here is derived from an EMBL/GenBank/DDBJ whole genome shotgun (WGS) entry which is preliminary data.</text>
</comment>
<reference evidence="3" key="1">
    <citation type="journal article" date="2021" name="PeerJ">
        <title>Extensive microbial diversity within the chicken gut microbiome revealed by metagenomics and culture.</title>
        <authorList>
            <person name="Gilroy R."/>
            <person name="Ravi A."/>
            <person name="Getino M."/>
            <person name="Pursley I."/>
            <person name="Horton D.L."/>
            <person name="Alikhan N.F."/>
            <person name="Baker D."/>
            <person name="Gharbi K."/>
            <person name="Hall N."/>
            <person name="Watson M."/>
            <person name="Adriaenssens E.M."/>
            <person name="Foster-Nyarko E."/>
            <person name="Jarju S."/>
            <person name="Secka A."/>
            <person name="Antonio M."/>
            <person name="Oren A."/>
            <person name="Chaudhuri R.R."/>
            <person name="La Ragione R."/>
            <person name="Hildebrand F."/>
            <person name="Pallen M.J."/>
        </authorList>
    </citation>
    <scope>NUCLEOTIDE SEQUENCE</scope>
    <source>
        <strain evidence="3">CHK33-5263</strain>
    </source>
</reference>
<protein>
    <submittedName>
        <fullName evidence="3">Alpha-L-arabinofuranosidase</fullName>
    </submittedName>
</protein>
<evidence type="ECO:0000313" key="4">
    <source>
        <dbReference type="Proteomes" id="UP000824044"/>
    </source>
</evidence>
<dbReference type="EMBL" id="DXBS01000072">
    <property type="protein sequence ID" value="HIZ24563.1"/>
    <property type="molecule type" value="Genomic_DNA"/>
</dbReference>
<dbReference type="GO" id="GO:0046556">
    <property type="term" value="F:alpha-L-arabinofuranosidase activity"/>
    <property type="evidence" value="ECO:0007669"/>
    <property type="project" value="UniProtKB-EC"/>
</dbReference>
<dbReference type="PANTHER" id="PTHR31776:SF0">
    <property type="entry name" value="ALPHA-L-ARABINOFURANOSIDASE 1"/>
    <property type="match status" value="1"/>
</dbReference>
<evidence type="ECO:0000313" key="3">
    <source>
        <dbReference type="EMBL" id="HIZ24563.1"/>
    </source>
</evidence>
<evidence type="ECO:0000256" key="1">
    <source>
        <dbReference type="ARBA" id="ARBA00023180"/>
    </source>
</evidence>
<name>A0A9D2DWV9_9FIRM</name>
<dbReference type="Gene3D" id="3.20.20.80">
    <property type="entry name" value="Glycosidases"/>
    <property type="match status" value="1"/>
</dbReference>
<dbReference type="GO" id="GO:0046373">
    <property type="term" value="P:L-arabinose metabolic process"/>
    <property type="evidence" value="ECO:0007669"/>
    <property type="project" value="InterPro"/>
</dbReference>
<dbReference type="Proteomes" id="UP000824044">
    <property type="component" value="Unassembled WGS sequence"/>
</dbReference>
<accession>A0A9D2DWV9</accession>
<keyword evidence="1" id="KW-0325">Glycoprotein</keyword>
<reference evidence="3" key="2">
    <citation type="submission" date="2021-04" db="EMBL/GenBank/DDBJ databases">
        <authorList>
            <person name="Gilroy R."/>
        </authorList>
    </citation>
    <scope>NUCLEOTIDE SEQUENCE</scope>
    <source>
        <strain evidence="3">CHK33-5263</strain>
    </source>
</reference>
<dbReference type="InterPro" id="IPR010720">
    <property type="entry name" value="Alpha-L-AF_C"/>
</dbReference>
<gene>
    <name evidence="3" type="ORF">H9812_03695</name>
</gene>
<feature type="domain" description="Alpha-L-arabinofuranosidase C-terminal" evidence="2">
    <location>
        <begin position="24"/>
        <end position="202"/>
    </location>
</feature>
<dbReference type="Pfam" id="PF06964">
    <property type="entry name" value="Alpha-L-AF_C"/>
    <property type="match status" value="1"/>
</dbReference>
<dbReference type="SUPFAM" id="SSF51445">
    <property type="entry name" value="(Trans)glycosidases"/>
    <property type="match status" value="1"/>
</dbReference>
<dbReference type="InterPro" id="IPR051563">
    <property type="entry name" value="Glycosyl_Hydrolase_51"/>
</dbReference>
<organism evidence="3 4">
    <name type="scientific">Candidatus Gallimonas intestinigallinarum</name>
    <dbReference type="NCBI Taxonomy" id="2838604"/>
    <lineage>
        <taxon>Bacteria</taxon>
        <taxon>Bacillati</taxon>
        <taxon>Bacillota</taxon>
        <taxon>Clostridia</taxon>
        <taxon>Candidatus Gallimonas</taxon>
    </lineage>
</organism>
<dbReference type="PANTHER" id="PTHR31776">
    <property type="entry name" value="ALPHA-L-ARABINOFURANOSIDASE 1"/>
    <property type="match status" value="1"/>
</dbReference>